<dbReference type="OrthoDB" id="2472181at2"/>
<evidence type="ECO:0000313" key="3">
    <source>
        <dbReference type="EMBL" id="RDG34921.1"/>
    </source>
</evidence>
<accession>A0A370B011</accession>
<dbReference type="PANTHER" id="PTHR45527:SF1">
    <property type="entry name" value="FATTY ACID SYNTHASE"/>
    <property type="match status" value="1"/>
</dbReference>
<feature type="domain" description="AMP-dependent synthetase/ligase" evidence="2">
    <location>
        <begin position="31"/>
        <end position="380"/>
    </location>
</feature>
<organism evidence="3 4">
    <name type="scientific">Streptomyces corynorhini</name>
    <dbReference type="NCBI Taxonomy" id="2282652"/>
    <lineage>
        <taxon>Bacteria</taxon>
        <taxon>Bacillati</taxon>
        <taxon>Actinomycetota</taxon>
        <taxon>Actinomycetes</taxon>
        <taxon>Kitasatosporales</taxon>
        <taxon>Streptomycetaceae</taxon>
        <taxon>Streptomyces</taxon>
    </lineage>
</organism>
<evidence type="ECO:0000259" key="2">
    <source>
        <dbReference type="Pfam" id="PF00501"/>
    </source>
</evidence>
<dbReference type="EMBL" id="QQNA01000264">
    <property type="protein sequence ID" value="RDG34921.1"/>
    <property type="molecule type" value="Genomic_DNA"/>
</dbReference>
<feature type="compositionally biased region" description="Low complexity" evidence="1">
    <location>
        <begin position="170"/>
        <end position="179"/>
    </location>
</feature>
<dbReference type="Gene3D" id="3.40.50.12780">
    <property type="entry name" value="N-terminal domain of ligase-like"/>
    <property type="match status" value="1"/>
</dbReference>
<dbReference type="Proteomes" id="UP000253741">
    <property type="component" value="Unassembled WGS sequence"/>
</dbReference>
<sequence length="523" mass="55992">MRHVQHVQPQFWEFGRGPVVDVPHSRIHHAFERWAARTPHAVAAEHQGATITYRELDRRAERLAEVLARRGVRPGDHVGLFVRRSIPMLIGLLATLKAGAAYVPQDIGIAPRSQLRHVMRTAHTRVVLTQHRYADRVPARGREAGTEPVRVVIDAPDGVPAPTGSTTGRPAPASGTGPDAPGGGPDDACYVLFTSGTTGTPNGVTVTHRNVRNILLTHPGDLGIEPGMRVAQLLNIAFDMAAWEILGSLSHGATLVIRGKDIAETAHGADVIIATPTVLSTIDPVHCARVTVVAVAGETCPRPLADLWARHCTFYNACGPTETTIVNTMHHHRPAAGPLTIGRPTPNNTVYVLDENRRPCAIGETGEMWAGGDCVSAGYLGNPGLTAERYAPDPFLGGGRMMFRTRDLGRWTPDGELEHLGRTDEQVKVRGFRVEPGAVSAVLETVPGCSRALTLQRDPDTLVSFVCPLDVDPEAAQRAVADALPYYCVPDTVRPLAALPETGRGKVDRAALLRLAAEGGGGT</sequence>
<dbReference type="InterPro" id="IPR000873">
    <property type="entry name" value="AMP-dep_synth/lig_dom"/>
</dbReference>
<dbReference type="GO" id="GO:0005737">
    <property type="term" value="C:cytoplasm"/>
    <property type="evidence" value="ECO:0007669"/>
    <property type="project" value="TreeGrafter"/>
</dbReference>
<evidence type="ECO:0000256" key="1">
    <source>
        <dbReference type="SAM" id="MobiDB-lite"/>
    </source>
</evidence>
<keyword evidence="4" id="KW-1185">Reference proteome</keyword>
<dbReference type="InterPro" id="IPR042099">
    <property type="entry name" value="ANL_N_sf"/>
</dbReference>
<dbReference type="Pfam" id="PF00501">
    <property type="entry name" value="AMP-binding"/>
    <property type="match status" value="1"/>
</dbReference>
<dbReference type="GO" id="GO:0044550">
    <property type="term" value="P:secondary metabolite biosynthetic process"/>
    <property type="evidence" value="ECO:0007669"/>
    <property type="project" value="TreeGrafter"/>
</dbReference>
<dbReference type="AlphaFoldDB" id="A0A370B011"/>
<dbReference type="RefSeq" id="WP_114626656.1">
    <property type="nucleotide sequence ID" value="NZ_QQNA01000264.1"/>
</dbReference>
<comment type="caution">
    <text evidence="3">The sequence shown here is derived from an EMBL/GenBank/DDBJ whole genome shotgun (WGS) entry which is preliminary data.</text>
</comment>
<dbReference type="Gene3D" id="3.30.300.30">
    <property type="match status" value="1"/>
</dbReference>
<dbReference type="SUPFAM" id="SSF56801">
    <property type="entry name" value="Acetyl-CoA synthetase-like"/>
    <property type="match status" value="1"/>
</dbReference>
<dbReference type="PANTHER" id="PTHR45527">
    <property type="entry name" value="NONRIBOSOMAL PEPTIDE SYNTHETASE"/>
    <property type="match status" value="1"/>
</dbReference>
<proteinExistence type="predicted"/>
<protein>
    <submittedName>
        <fullName evidence="3">Amino acid adenylation domain-containing protein</fullName>
    </submittedName>
</protein>
<dbReference type="InterPro" id="IPR045851">
    <property type="entry name" value="AMP-bd_C_sf"/>
</dbReference>
<feature type="region of interest" description="Disordered" evidence="1">
    <location>
        <begin position="154"/>
        <end position="185"/>
    </location>
</feature>
<name>A0A370B011_9ACTN</name>
<evidence type="ECO:0000313" key="4">
    <source>
        <dbReference type="Proteomes" id="UP000253741"/>
    </source>
</evidence>
<dbReference type="NCBIfam" id="TIGR01733">
    <property type="entry name" value="AA-adenyl-dom"/>
    <property type="match status" value="1"/>
</dbReference>
<gene>
    <name evidence="3" type="ORF">DVH02_28050</name>
</gene>
<dbReference type="GO" id="GO:0043041">
    <property type="term" value="P:amino acid activation for nonribosomal peptide biosynthetic process"/>
    <property type="evidence" value="ECO:0007669"/>
    <property type="project" value="TreeGrafter"/>
</dbReference>
<dbReference type="GO" id="GO:0031177">
    <property type="term" value="F:phosphopantetheine binding"/>
    <property type="evidence" value="ECO:0007669"/>
    <property type="project" value="TreeGrafter"/>
</dbReference>
<reference evidence="3 4" key="1">
    <citation type="submission" date="2018-07" db="EMBL/GenBank/DDBJ databases">
        <title>Streptomyces species from bats.</title>
        <authorList>
            <person name="Dunlap C."/>
        </authorList>
    </citation>
    <scope>NUCLEOTIDE SEQUENCE [LARGE SCALE GENOMIC DNA]</scope>
    <source>
        <strain evidence="3 4">AC230</strain>
    </source>
</reference>
<dbReference type="InterPro" id="IPR010071">
    <property type="entry name" value="AA_adenyl_dom"/>
</dbReference>